<sequence length="436" mass="48238">MRKLGFGKKGESGDDESNRKALFGSKSKSPAPPTNPYAQAPAYSDPYTEAKQKIYQPQSQPSAGGLPSGPKRGNMGVNQPQNQMPSAGDPYGDMNGRGYGPGRQGDQGGYGKDRYGGDDRSGGGSRYGPGGYGGLGTSDPNAVDDNRNALFGDAQQRVQDRQQQQHDNGYPPPYSSHSGSQNESGAPGTTSGGYGAYQERQLTAEEEEEEDVQAMKQEIRFMKQQDVSSTRNALRVAAEAEETGRSTLARLGAQGERIHNTEKNLDLAANQNRLADEKSRELKRLNKSMFTMHVANPFTSEERRKARDNAIIDRHQEERFQREETRQAAFRTEQRLGQTFKDMEKKGKSSTTQGKANLAERSKYQFEQDSEDDEMENEIDSNLDALQGAAVRLNGLARATGRELEEQNKRLDVIMGKSDSVDDQIHMNRARLDRIR</sequence>
<evidence type="ECO:0000313" key="1">
    <source>
        <dbReference type="EMBL" id="KAI2383553.1"/>
    </source>
</evidence>
<organism evidence="1">
    <name type="scientific">Ophidiomyces ophidiicola</name>
    <dbReference type="NCBI Taxonomy" id="1387563"/>
    <lineage>
        <taxon>Eukaryota</taxon>
        <taxon>Fungi</taxon>
        <taxon>Dikarya</taxon>
        <taxon>Ascomycota</taxon>
        <taxon>Pezizomycotina</taxon>
        <taxon>Eurotiomycetes</taxon>
        <taxon>Eurotiomycetidae</taxon>
        <taxon>Onygenales</taxon>
        <taxon>Onygenaceae</taxon>
        <taxon>Ophidiomyces</taxon>
    </lineage>
</organism>
<reference evidence="1" key="1">
    <citation type="journal article" date="2022" name="bioRxiv">
        <title>Population genetic analysis of Ophidiomyces ophidiicola, the causative agent of snake fungal disease, indicates recent introductions to the USA.</title>
        <authorList>
            <person name="Ladner J.T."/>
            <person name="Palmer J.M."/>
            <person name="Ettinger C.L."/>
            <person name="Stajich J.E."/>
            <person name="Farrell T.M."/>
            <person name="Glorioso B.M."/>
            <person name="Lawson B."/>
            <person name="Price S.J."/>
            <person name="Stengle A.G."/>
            <person name="Grear D.A."/>
            <person name="Lorch J.M."/>
        </authorList>
    </citation>
    <scope>NUCLEOTIDE SEQUENCE</scope>
    <source>
        <strain evidence="1">NWHC 24266-5</strain>
    </source>
</reference>
<dbReference type="EMBL" id="JALBCA010000088">
    <property type="protein sequence ID" value="KAI2383553.1"/>
    <property type="molecule type" value="Genomic_DNA"/>
</dbReference>
<proteinExistence type="predicted"/>
<gene>
    <name evidence="1" type="primary">SEC9</name>
    <name evidence="1" type="ORF">LOY88_005189</name>
</gene>
<accession>A0ACB8URI8</accession>
<name>A0ACB8URI8_9EURO</name>
<protein>
    <submittedName>
        <fullName evidence="1">Protein transport protein S9 plasma membrane t-SNARE</fullName>
    </submittedName>
</protein>
<comment type="caution">
    <text evidence="1">The sequence shown here is derived from an EMBL/GenBank/DDBJ whole genome shotgun (WGS) entry which is preliminary data.</text>
</comment>